<evidence type="ECO:0000313" key="3">
    <source>
        <dbReference type="Proteomes" id="UP000326169"/>
    </source>
</evidence>
<feature type="transmembrane region" description="Helical" evidence="1">
    <location>
        <begin position="75"/>
        <end position="92"/>
    </location>
</feature>
<dbReference type="EMBL" id="BIMW01000082">
    <property type="protein sequence ID" value="GCE93935.1"/>
    <property type="molecule type" value="Genomic_DNA"/>
</dbReference>
<reference evidence="2 3" key="1">
    <citation type="journal article" date="2019" name="J Genomics">
        <title>The Draft Genome of a Hydrogen-producing Cyanobacterium, Arthrospira platensis NIES-46.</title>
        <authorList>
            <person name="Suzuki S."/>
            <person name="Yamaguchi H."/>
            <person name="Kawachi M."/>
        </authorList>
    </citation>
    <scope>NUCLEOTIDE SEQUENCE [LARGE SCALE GENOMIC DNA]</scope>
    <source>
        <strain evidence="2 3">NIES-46</strain>
    </source>
</reference>
<proteinExistence type="predicted"/>
<feature type="transmembrane region" description="Helical" evidence="1">
    <location>
        <begin position="46"/>
        <end position="63"/>
    </location>
</feature>
<protein>
    <submittedName>
        <fullName evidence="2">Uncharacterized protein</fullName>
    </submittedName>
</protein>
<comment type="caution">
    <text evidence="2">The sequence shown here is derived from an EMBL/GenBank/DDBJ whole genome shotgun (WGS) entry which is preliminary data.</text>
</comment>
<dbReference type="RefSeq" id="WP_006619534.1">
    <property type="nucleotide sequence ID" value="NZ_BIMW01000082.1"/>
</dbReference>
<keyword evidence="3" id="KW-1185">Reference proteome</keyword>
<organism evidence="2 3">
    <name type="scientific">Limnospira platensis NIES-46</name>
    <dbReference type="NCBI Taxonomy" id="1236695"/>
    <lineage>
        <taxon>Bacteria</taxon>
        <taxon>Bacillati</taxon>
        <taxon>Cyanobacteriota</taxon>
        <taxon>Cyanophyceae</taxon>
        <taxon>Oscillatoriophycideae</taxon>
        <taxon>Oscillatoriales</taxon>
        <taxon>Sirenicapillariaceae</taxon>
        <taxon>Limnospira</taxon>
    </lineage>
</organism>
<gene>
    <name evidence="2" type="ORF">NIES46_19870</name>
</gene>
<dbReference type="Proteomes" id="UP000326169">
    <property type="component" value="Unassembled WGS sequence"/>
</dbReference>
<evidence type="ECO:0000313" key="2">
    <source>
        <dbReference type="EMBL" id="GCE93935.1"/>
    </source>
</evidence>
<feature type="transmembrane region" description="Helical" evidence="1">
    <location>
        <begin position="21"/>
        <end position="40"/>
    </location>
</feature>
<keyword evidence="1" id="KW-0812">Transmembrane</keyword>
<name>A0A5M3T659_LIMPL</name>
<evidence type="ECO:0000256" key="1">
    <source>
        <dbReference type="SAM" id="Phobius"/>
    </source>
</evidence>
<accession>A0A5M3T659</accession>
<keyword evidence="1" id="KW-0472">Membrane</keyword>
<sequence length="97" mass="11284">MRLWQVWWQNLVYLTQYNPPQFIEVLMLLLGMPLLLLWAITGRWPYLVLCLSYVMGSSTAMLVREAIFPSNRLLLTQLVAILLLALGFYTLIDLVLL</sequence>
<keyword evidence="1" id="KW-1133">Transmembrane helix</keyword>
<dbReference type="GeneID" id="301682841"/>